<dbReference type="SUPFAM" id="SSF57392">
    <property type="entry name" value="Defensin-like"/>
    <property type="match status" value="1"/>
</dbReference>
<feature type="chain" id="PRO_5029580309" evidence="1">
    <location>
        <begin position="21"/>
        <end position="59"/>
    </location>
</feature>
<name>A0A7K9HBJ4_9PICI</name>
<evidence type="ECO:0000259" key="2">
    <source>
        <dbReference type="Pfam" id="PF00711"/>
    </source>
</evidence>
<proteinExistence type="predicted"/>
<protein>
    <submittedName>
        <fullName evidence="3">OSTR3 protein</fullName>
    </submittedName>
</protein>
<accession>A0A7K9HBJ4</accession>
<dbReference type="InterPro" id="IPR001855">
    <property type="entry name" value="Defensin_beta-like"/>
</dbReference>
<organism evidence="3 4">
    <name type="scientific">Bucco capensis</name>
    <name type="common">collared puffbird</name>
    <dbReference type="NCBI Taxonomy" id="135168"/>
    <lineage>
        <taxon>Eukaryota</taxon>
        <taxon>Metazoa</taxon>
        <taxon>Chordata</taxon>
        <taxon>Craniata</taxon>
        <taxon>Vertebrata</taxon>
        <taxon>Euteleostomi</taxon>
        <taxon>Archelosauria</taxon>
        <taxon>Archosauria</taxon>
        <taxon>Dinosauria</taxon>
        <taxon>Saurischia</taxon>
        <taxon>Theropoda</taxon>
        <taxon>Coelurosauria</taxon>
        <taxon>Aves</taxon>
        <taxon>Neognathae</taxon>
        <taxon>Neoaves</taxon>
        <taxon>Telluraves</taxon>
        <taxon>Coraciimorphae</taxon>
        <taxon>Piciformes</taxon>
        <taxon>Bucconidae</taxon>
        <taxon>Bucco</taxon>
    </lineage>
</organism>
<feature type="non-terminal residue" evidence="3">
    <location>
        <position position="1"/>
    </location>
</feature>
<dbReference type="GO" id="GO:0005576">
    <property type="term" value="C:extracellular region"/>
    <property type="evidence" value="ECO:0007669"/>
    <property type="project" value="InterPro"/>
</dbReference>
<keyword evidence="1" id="KW-0732">Signal</keyword>
<evidence type="ECO:0000313" key="3">
    <source>
        <dbReference type="EMBL" id="NXH10380.1"/>
    </source>
</evidence>
<evidence type="ECO:0000256" key="1">
    <source>
        <dbReference type="SAM" id="SignalP"/>
    </source>
</evidence>
<dbReference type="GO" id="GO:0006952">
    <property type="term" value="P:defense response"/>
    <property type="evidence" value="ECO:0007669"/>
    <property type="project" value="InterPro"/>
</dbReference>
<evidence type="ECO:0000313" key="4">
    <source>
        <dbReference type="Proteomes" id="UP000534107"/>
    </source>
</evidence>
<keyword evidence="4" id="KW-1185">Reference proteome</keyword>
<dbReference type="AlphaFoldDB" id="A0A7K9HBJ4"/>
<dbReference type="EMBL" id="VWZO01001822">
    <property type="protein sequence ID" value="NXH10380.1"/>
    <property type="molecule type" value="Genomic_DNA"/>
</dbReference>
<gene>
    <name evidence="3" type="primary">Ostr3</name>
    <name evidence="3" type="ORF">BUCCAP_R12189</name>
</gene>
<dbReference type="Proteomes" id="UP000534107">
    <property type="component" value="Unassembled WGS sequence"/>
</dbReference>
<dbReference type="Pfam" id="PF00711">
    <property type="entry name" value="Defensin_beta"/>
    <property type="match status" value="1"/>
</dbReference>
<feature type="domain" description="Beta-defensin-like" evidence="2">
    <location>
        <begin position="28"/>
        <end position="58"/>
    </location>
</feature>
<feature type="signal peptide" evidence="1">
    <location>
        <begin position="1"/>
        <end position="20"/>
    </location>
</feature>
<feature type="non-terminal residue" evidence="3">
    <location>
        <position position="59"/>
    </location>
</feature>
<reference evidence="3 4" key="1">
    <citation type="submission" date="2019-09" db="EMBL/GenBank/DDBJ databases">
        <title>Bird 10,000 Genomes (B10K) Project - Family phase.</title>
        <authorList>
            <person name="Zhang G."/>
        </authorList>
    </citation>
    <scope>NUCLEOTIDE SEQUENCE [LARGE SCALE GENOMIC DNA]</scope>
    <source>
        <strain evidence="3">B10K-DU-001-16</strain>
        <tissue evidence="3">Muscle</tissue>
    </source>
</reference>
<sequence>MRMLCLLLMLLVVMLPGAAAQPGSFEPCRAQNGRCIPGICRRPYYWTGTCLNGYSCCRK</sequence>
<comment type="caution">
    <text evidence="3">The sequence shown here is derived from an EMBL/GenBank/DDBJ whole genome shotgun (WGS) entry which is preliminary data.</text>
</comment>
<dbReference type="OrthoDB" id="9380907at2759"/>